<gene>
    <name evidence="5" type="ORF">NG800_005175</name>
</gene>
<comment type="caution">
    <text evidence="5">The sequence shown here is derived from an EMBL/GenBank/DDBJ whole genome shotgun (WGS) entry which is preliminary data.</text>
</comment>
<keyword evidence="6" id="KW-1185">Reference proteome</keyword>
<protein>
    <submittedName>
        <fullName evidence="5">Helix-turn-helix domain-containing protein</fullName>
    </submittedName>
</protein>
<evidence type="ECO:0000256" key="2">
    <source>
        <dbReference type="ARBA" id="ARBA00023125"/>
    </source>
</evidence>
<dbReference type="SMART" id="SM00342">
    <property type="entry name" value="HTH_ARAC"/>
    <property type="match status" value="1"/>
</dbReference>
<evidence type="ECO:0000313" key="6">
    <source>
        <dbReference type="Proteomes" id="UP001204439"/>
    </source>
</evidence>
<organism evidence="5 6">
    <name type="scientific">Epilithonimonas ginsengisoli</name>
    <dbReference type="NCBI Taxonomy" id="1245592"/>
    <lineage>
        <taxon>Bacteria</taxon>
        <taxon>Pseudomonadati</taxon>
        <taxon>Bacteroidota</taxon>
        <taxon>Flavobacteriia</taxon>
        <taxon>Flavobacteriales</taxon>
        <taxon>Weeksellaceae</taxon>
        <taxon>Chryseobacterium group</taxon>
        <taxon>Epilithonimonas</taxon>
    </lineage>
</organism>
<dbReference type="InterPro" id="IPR009057">
    <property type="entry name" value="Homeodomain-like_sf"/>
</dbReference>
<dbReference type="InterPro" id="IPR018060">
    <property type="entry name" value="HTH_AraC"/>
</dbReference>
<dbReference type="Pfam" id="PF12833">
    <property type="entry name" value="HTH_18"/>
    <property type="match status" value="1"/>
</dbReference>
<proteinExistence type="predicted"/>
<evidence type="ECO:0000256" key="1">
    <source>
        <dbReference type="ARBA" id="ARBA00023015"/>
    </source>
</evidence>
<evidence type="ECO:0000259" key="4">
    <source>
        <dbReference type="PROSITE" id="PS01124"/>
    </source>
</evidence>
<reference evidence="5 6" key="1">
    <citation type="submission" date="2023-11" db="EMBL/GenBank/DDBJ databases">
        <title>First isolation, identification, and characterization of non-pathogenic Epilithonimonas ginsengisoli isolated from diseased farmed rainbow trout (Oncorhynchus mykiss) in Chile.</title>
        <authorList>
            <person name="Miranda C.D."/>
            <person name="Irgang R."/>
            <person name="Concha C."/>
            <person name="Rojas R."/>
            <person name="Avendano R."/>
        </authorList>
    </citation>
    <scope>NUCLEOTIDE SEQUENCE [LARGE SCALE GENOMIC DNA]</scope>
    <source>
        <strain evidence="5 6">FP99</strain>
    </source>
</reference>
<dbReference type="SUPFAM" id="SSF46689">
    <property type="entry name" value="Homeodomain-like"/>
    <property type="match status" value="1"/>
</dbReference>
<dbReference type="InterPro" id="IPR020449">
    <property type="entry name" value="Tscrpt_reg_AraC-type_HTH"/>
</dbReference>
<feature type="domain" description="HTH araC/xylS-type" evidence="4">
    <location>
        <begin position="201"/>
        <end position="300"/>
    </location>
</feature>
<keyword evidence="3" id="KW-0804">Transcription</keyword>
<dbReference type="EMBL" id="JAMXLT020000007">
    <property type="protein sequence ID" value="MDW8548289.1"/>
    <property type="molecule type" value="Genomic_DNA"/>
</dbReference>
<dbReference type="PANTHER" id="PTHR43280">
    <property type="entry name" value="ARAC-FAMILY TRANSCRIPTIONAL REGULATOR"/>
    <property type="match status" value="1"/>
</dbReference>
<sequence length="303" mass="35971">MVRESVICIIVNYYICKMIMFKDFKTYNEYIGLSKPLDNDIDVGYYNPPNMLLKSGPVAVDFYRISFKINLKNKNTPEVKPITAVFFNSPEMIVNEGWDVEPTYKGMYLQLSKKFIEENRFLFKTYLDYGQHEALYLTDEEVQEIGDVFKLMMKYYETEKRNFNVLLSYVNVLISLVEAFYKRQFSTDPKQYNRVVTDFQQSLVEYYNQPVRQLPNVQYFADKLGLTANYLGDIIKHFTQKSALENIHEFVIKKAKELLMENEKLNTTEVAYELGFEYPNYFSKFFKKQVGLSPKEYRKELIK</sequence>
<keyword evidence="1" id="KW-0805">Transcription regulation</keyword>
<dbReference type="PRINTS" id="PR00032">
    <property type="entry name" value="HTHARAC"/>
</dbReference>
<dbReference type="Gene3D" id="1.10.10.60">
    <property type="entry name" value="Homeodomain-like"/>
    <property type="match status" value="1"/>
</dbReference>
<dbReference type="Proteomes" id="UP001204439">
    <property type="component" value="Unassembled WGS sequence"/>
</dbReference>
<dbReference type="RefSeq" id="WP_228391660.1">
    <property type="nucleotide sequence ID" value="NZ_JAMXLT020000007.1"/>
</dbReference>
<name>A0ABU4JF85_9FLAO</name>
<dbReference type="PROSITE" id="PS01124">
    <property type="entry name" value="HTH_ARAC_FAMILY_2"/>
    <property type="match status" value="1"/>
</dbReference>
<keyword evidence="2" id="KW-0238">DNA-binding</keyword>
<accession>A0ABU4JF85</accession>
<evidence type="ECO:0000256" key="3">
    <source>
        <dbReference type="ARBA" id="ARBA00023163"/>
    </source>
</evidence>
<evidence type="ECO:0000313" key="5">
    <source>
        <dbReference type="EMBL" id="MDW8548289.1"/>
    </source>
</evidence>
<dbReference type="PANTHER" id="PTHR43280:SF32">
    <property type="entry name" value="TRANSCRIPTIONAL REGULATORY PROTEIN"/>
    <property type="match status" value="1"/>
</dbReference>